<evidence type="ECO:0000259" key="6">
    <source>
        <dbReference type="PROSITE" id="PS50048"/>
    </source>
</evidence>
<dbReference type="AlphaFoldDB" id="A0A1W2TAZ9"/>
<protein>
    <submittedName>
        <fullName evidence="7">Putative aldo keto protein</fullName>
    </submittedName>
</protein>
<dbReference type="PANTHER" id="PTHR47660">
    <property type="entry name" value="TRANSCRIPTION FACTOR WITH C2H2 AND ZN(2)-CYS(6) DNA BINDING DOMAIN (EUROFUNG)-RELATED-RELATED"/>
    <property type="match status" value="1"/>
</dbReference>
<name>A0A1W2TAZ9_ROSNE</name>
<dbReference type="PANTHER" id="PTHR47660:SF3">
    <property type="entry name" value="FINGER DOMAIN PROTEIN, PUTATIVE (AFU_ORTHOLOGUE AFUA_4G03310)-RELATED"/>
    <property type="match status" value="1"/>
</dbReference>
<proteinExistence type="predicted"/>
<evidence type="ECO:0000256" key="3">
    <source>
        <dbReference type="ARBA" id="ARBA00023015"/>
    </source>
</evidence>
<evidence type="ECO:0000313" key="7">
    <source>
        <dbReference type="EMBL" id="GAP84805.2"/>
    </source>
</evidence>
<keyword evidence="1" id="KW-0479">Metal-binding</keyword>
<reference evidence="7" key="1">
    <citation type="submission" date="2016-03" db="EMBL/GenBank/DDBJ databases">
        <title>Draft genome sequence of Rosellinia necatrix.</title>
        <authorList>
            <person name="Kanematsu S."/>
        </authorList>
    </citation>
    <scope>NUCLEOTIDE SEQUENCE [LARGE SCALE GENOMIC DNA]</scope>
    <source>
        <strain evidence="7">W97</strain>
    </source>
</reference>
<dbReference type="SMART" id="SM00066">
    <property type="entry name" value="GAL4"/>
    <property type="match status" value="1"/>
</dbReference>
<keyword evidence="5" id="KW-0539">Nucleus</keyword>
<feature type="domain" description="Zn(2)-C6 fungal-type" evidence="6">
    <location>
        <begin position="23"/>
        <end position="53"/>
    </location>
</feature>
<evidence type="ECO:0000313" key="8">
    <source>
        <dbReference type="Proteomes" id="UP000054516"/>
    </source>
</evidence>
<dbReference type="OrthoDB" id="5355161at2759"/>
<evidence type="ECO:0000256" key="5">
    <source>
        <dbReference type="ARBA" id="ARBA00023242"/>
    </source>
</evidence>
<keyword evidence="2" id="KW-0862">Zinc</keyword>
<dbReference type="STRING" id="77044.A0A1W2TAZ9"/>
<keyword evidence="3" id="KW-0805">Transcription regulation</keyword>
<dbReference type="GO" id="GO:0000981">
    <property type="term" value="F:DNA-binding transcription factor activity, RNA polymerase II-specific"/>
    <property type="evidence" value="ECO:0007669"/>
    <property type="project" value="InterPro"/>
</dbReference>
<evidence type="ECO:0000256" key="2">
    <source>
        <dbReference type="ARBA" id="ARBA00022833"/>
    </source>
</evidence>
<keyword evidence="4" id="KW-0804">Transcription</keyword>
<dbReference type="OMA" id="HANETNV"/>
<dbReference type="Proteomes" id="UP000054516">
    <property type="component" value="Unassembled WGS sequence"/>
</dbReference>
<dbReference type="PRINTS" id="PR00755">
    <property type="entry name" value="AFLATOXINBRP"/>
</dbReference>
<organism evidence="7">
    <name type="scientific">Rosellinia necatrix</name>
    <name type="common">White root-rot fungus</name>
    <dbReference type="NCBI Taxonomy" id="77044"/>
    <lineage>
        <taxon>Eukaryota</taxon>
        <taxon>Fungi</taxon>
        <taxon>Dikarya</taxon>
        <taxon>Ascomycota</taxon>
        <taxon>Pezizomycotina</taxon>
        <taxon>Sordariomycetes</taxon>
        <taxon>Xylariomycetidae</taxon>
        <taxon>Xylariales</taxon>
        <taxon>Xylariaceae</taxon>
        <taxon>Rosellinia</taxon>
    </lineage>
</organism>
<gene>
    <name evidence="7" type="ORF">SAMD00023353_0801180</name>
</gene>
<accession>A0A1W2TAZ9</accession>
<dbReference type="PROSITE" id="PS50048">
    <property type="entry name" value="ZN2_CY6_FUNGAL_2"/>
    <property type="match status" value="1"/>
</dbReference>
<dbReference type="InterPro" id="IPR001138">
    <property type="entry name" value="Zn2Cys6_DnaBD"/>
</dbReference>
<dbReference type="CDD" id="cd00067">
    <property type="entry name" value="GAL4"/>
    <property type="match status" value="1"/>
</dbReference>
<keyword evidence="8" id="KW-1185">Reference proteome</keyword>
<dbReference type="PROSITE" id="PS00463">
    <property type="entry name" value="ZN2_CY6_FUNGAL_1"/>
    <property type="match status" value="1"/>
</dbReference>
<dbReference type="EMBL" id="DF977453">
    <property type="protein sequence ID" value="GAP84805.2"/>
    <property type="molecule type" value="Genomic_DNA"/>
</dbReference>
<dbReference type="GO" id="GO:0008270">
    <property type="term" value="F:zinc ion binding"/>
    <property type="evidence" value="ECO:0007669"/>
    <property type="project" value="InterPro"/>
</dbReference>
<evidence type="ECO:0000256" key="4">
    <source>
        <dbReference type="ARBA" id="ARBA00023163"/>
    </source>
</evidence>
<evidence type="ECO:0000256" key="1">
    <source>
        <dbReference type="ARBA" id="ARBA00022723"/>
    </source>
</evidence>
<dbReference type="SUPFAM" id="SSF57701">
    <property type="entry name" value="Zn2/Cys6 DNA-binding domain"/>
    <property type="match status" value="1"/>
</dbReference>
<sequence>MDMPQSDETLAISAIRPTAWRRACVACTRAKRQCTKQVPRCRRCLEKNLQCTYPPPRRPEVVAAVGADGTPSHLNSTTLHPDEGLITVSADTAGSPDDVPSYPDFDFLPMTGAGLEDFVLPAGVGLSGGPPPNTASCDGLVSLRGVWFLAPESWVAEFTAPPPTTTRENEQILSQYIAQVQLWMRQWVTEGHSPLHHRELYTFHMPRHTQDAYTATTMYIGRTHANETNVHRILEDRVSQLLQDQAVEECLGDANGGGLSIFEHLSRVQSLLCYQLIRLYDGDIRMRGQAEALIPTMFLWNKQMLESVKNSLGHPEHFLVSTPFDPNLPLNDVPCTMGDAAFSPKAVWQAWVVAESARRTWQVANLIQEVYQFLKRGWAECPGRLPSTMRKALWNAPSAYLWTKELRGGKDPLLVPLVRLEDILTHVSSAEVDDFNTITIKLYGMEKANQWLDQGAHGNPQLISGLENISHTRLVD</sequence>
<dbReference type="Gene3D" id="4.10.240.10">
    <property type="entry name" value="Zn(2)-C6 fungal-type DNA-binding domain"/>
    <property type="match status" value="1"/>
</dbReference>
<dbReference type="InterPro" id="IPR036864">
    <property type="entry name" value="Zn2-C6_fun-type_DNA-bd_sf"/>
</dbReference>
<dbReference type="Pfam" id="PF00172">
    <property type="entry name" value="Zn_clus"/>
    <property type="match status" value="1"/>
</dbReference>